<reference evidence="1" key="1">
    <citation type="journal article" date="2021" name="Proc. Natl. Acad. Sci. U.S.A.">
        <title>A Catalog of Tens of Thousands of Viruses from Human Metagenomes Reveals Hidden Associations with Chronic Diseases.</title>
        <authorList>
            <person name="Tisza M.J."/>
            <person name="Buck C.B."/>
        </authorList>
    </citation>
    <scope>NUCLEOTIDE SEQUENCE</scope>
    <source>
        <strain evidence="1">CtmAU6</strain>
    </source>
</reference>
<sequence length="563" mass="66106">MTISGIEVTNLRIYDLYMPKLFYLYEGGLKSLNNGNKFTNMYHCSSCGHSFKSLWEGVGNYYGIRPNDQIIYCPKCGSRFTEATQKNDFSFMADGDYSPLSMRISLDEYKDSLRLTLSGKEIVCDEDSDYMFHHRLYKETISFNVAQRTAIYKRYINHKLIINYNLCNILDTSFSRDTNLKFLNHRHFTSIYAVDFKKILKILRERLSKKLESKFKFKIKSMYVCHENKGSYFIKPILNIAYRLVFTDLNNLSVTDYNYIYRKYPFYYGSADRNFYDLDDAYLSDERLKIISKAKDTISGLLEIADLPNKHVIRRLVKDKPFLLLRHKQIYVIAQGNIDTFNNINNCLEFDFLWRHDVRTLLNQLALISDNWGIEYINVLMRWWHNSQDKISCEDAIYMISKLKDKTALWQAKPAPANLHDYLVTAIYKQEHPFRVFNIKDPICKRLAMQFDSIKFYLPENSDVLRNVGKTFRNCVGNYVDAVYTGKSNIVLMSDDNGKLKACIEVQNNKLIQAKLFANKPAHNNRQINDEIIKWADKANINYDNCSDIFKPEKQILPQREAV</sequence>
<dbReference type="EMBL" id="BK014889">
    <property type="protein sequence ID" value="DAD80868.1"/>
    <property type="molecule type" value="Genomic_DNA"/>
</dbReference>
<evidence type="ECO:0000313" key="1">
    <source>
        <dbReference type="EMBL" id="DAD80868.1"/>
    </source>
</evidence>
<accession>A0A8S5MF82</accession>
<dbReference type="Pfam" id="PF14284">
    <property type="entry name" value="PcfJ"/>
    <property type="match status" value="1"/>
</dbReference>
<proteinExistence type="predicted"/>
<protein>
    <submittedName>
        <fullName evidence="1">PcfJ like protein</fullName>
    </submittedName>
</protein>
<name>A0A8S5MF82_9CAUD</name>
<organism evidence="1">
    <name type="scientific">Siphoviridae sp. ctmAU6</name>
    <dbReference type="NCBI Taxonomy" id="2826451"/>
    <lineage>
        <taxon>Viruses</taxon>
        <taxon>Duplodnaviria</taxon>
        <taxon>Heunggongvirae</taxon>
        <taxon>Uroviricota</taxon>
        <taxon>Caudoviricetes</taxon>
    </lineage>
</organism>
<dbReference type="InterPro" id="IPR025586">
    <property type="entry name" value="PcfJ"/>
</dbReference>